<accession>A0A0K2T838</accession>
<organism evidence="1">
    <name type="scientific">Lepeophtheirus salmonis</name>
    <name type="common">Salmon louse</name>
    <name type="synonym">Caligus salmonis</name>
    <dbReference type="NCBI Taxonomy" id="72036"/>
    <lineage>
        <taxon>Eukaryota</taxon>
        <taxon>Metazoa</taxon>
        <taxon>Ecdysozoa</taxon>
        <taxon>Arthropoda</taxon>
        <taxon>Crustacea</taxon>
        <taxon>Multicrustacea</taxon>
        <taxon>Hexanauplia</taxon>
        <taxon>Copepoda</taxon>
        <taxon>Siphonostomatoida</taxon>
        <taxon>Caligidae</taxon>
        <taxon>Lepeophtheirus</taxon>
    </lineage>
</organism>
<evidence type="ECO:0000313" key="1">
    <source>
        <dbReference type="EMBL" id="CDW22173.1"/>
    </source>
</evidence>
<dbReference type="AlphaFoldDB" id="A0A0K2T838"/>
<sequence length="130" mass="15070">MRKSPLIVRHSAALNFRTRVRRAGSMYQMAAKMKEMMESPATPQTNPISISRSHFPILLINFLIILWQKDPFFSEACFLELEEGIWEICRGSSLIAVEEEEELRTGFVSFEGLQLNLEFIFLFVVALLLW</sequence>
<protein>
    <submittedName>
        <fullName evidence="1">Uncharacterized protein</fullName>
    </submittedName>
</protein>
<reference evidence="1" key="1">
    <citation type="submission" date="2014-05" db="EMBL/GenBank/DDBJ databases">
        <authorList>
            <person name="Chronopoulou M."/>
        </authorList>
    </citation>
    <scope>NUCLEOTIDE SEQUENCE</scope>
    <source>
        <tissue evidence="1">Whole organism</tissue>
    </source>
</reference>
<name>A0A0K2T838_LEPSM</name>
<proteinExistence type="predicted"/>
<dbReference type="EMBL" id="HACA01004812">
    <property type="protein sequence ID" value="CDW22173.1"/>
    <property type="molecule type" value="Transcribed_RNA"/>
</dbReference>